<accession>A0ABT3SRH5</accession>
<name>A0ABT3SRH5_9GAMM</name>
<dbReference type="Proteomes" id="UP001143307">
    <property type="component" value="Unassembled WGS sequence"/>
</dbReference>
<keyword evidence="1" id="KW-1133">Transmembrane helix</keyword>
<feature type="transmembrane region" description="Helical" evidence="1">
    <location>
        <begin position="184"/>
        <end position="203"/>
    </location>
</feature>
<dbReference type="RefSeq" id="WP_279251576.1">
    <property type="nucleotide sequence ID" value="NZ_SHNP01000001.1"/>
</dbReference>
<evidence type="ECO:0000256" key="1">
    <source>
        <dbReference type="SAM" id="Phobius"/>
    </source>
</evidence>
<protein>
    <submittedName>
        <fullName evidence="2">DUF2868 domain-containing protein</fullName>
    </submittedName>
</protein>
<sequence length="458" mass="50095">MRIKRKGPGPASGLMPALDHLYRLDEQLRSDRASKLEDLRERDHAIGKSLSQAEDRQCLMHWLEEVNPTDGNKAPRWLSEAHAALIMRLAAILFGLLAMSGFLLASDRALVNVFLLLALFVLLPLATSLIAAWAIIRSLRGSTASVFPLNPARFVIRYALPDWRYLQESSSVVRLLLFKYGQEFGALFAVGAMISFIGLLAFNDFSFVWGSTFAFSDAMVTRFAAILALPWSALLPSAAVSPEIIADTRYYATQLDLGQISAESRRAWWPFLFMCLSLYSLLPRLLLWLLSTRAYRNEVSRAFLSMPGASSVLTRMRMPVVSTQAADEDHVDALVQPVVCEAGTVLLEWAGAMALASGLIEVKNSFQAGLGSPADDLDAIEGINRLQPSHLLVAVKAWEPPMADLADVLAEVHGVSRCSLQLVSLPGRELGEASLRDWQAFASALPFAATALAPLGGQ</sequence>
<keyword evidence="1" id="KW-0812">Transmembrane</keyword>
<feature type="transmembrane region" description="Helical" evidence="1">
    <location>
        <begin position="111"/>
        <end position="136"/>
    </location>
</feature>
<gene>
    <name evidence="2" type="ORF">EYC87_03115</name>
</gene>
<dbReference type="Pfam" id="PF11067">
    <property type="entry name" value="DUF2868"/>
    <property type="match status" value="1"/>
</dbReference>
<keyword evidence="3" id="KW-1185">Reference proteome</keyword>
<proteinExistence type="predicted"/>
<dbReference type="InterPro" id="IPR021296">
    <property type="entry name" value="DUF2868"/>
</dbReference>
<feature type="transmembrane region" description="Helical" evidence="1">
    <location>
        <begin position="267"/>
        <end position="290"/>
    </location>
</feature>
<evidence type="ECO:0000313" key="2">
    <source>
        <dbReference type="EMBL" id="MCX2972580.1"/>
    </source>
</evidence>
<feature type="transmembrane region" description="Helical" evidence="1">
    <location>
        <begin position="223"/>
        <end position="246"/>
    </location>
</feature>
<comment type="caution">
    <text evidence="2">The sequence shown here is derived from an EMBL/GenBank/DDBJ whole genome shotgun (WGS) entry which is preliminary data.</text>
</comment>
<organism evidence="2 3">
    <name type="scientific">Candidatus Seongchinamella marina</name>
    <dbReference type="NCBI Taxonomy" id="2518990"/>
    <lineage>
        <taxon>Bacteria</taxon>
        <taxon>Pseudomonadati</taxon>
        <taxon>Pseudomonadota</taxon>
        <taxon>Gammaproteobacteria</taxon>
        <taxon>Cellvibrionales</taxon>
        <taxon>Halieaceae</taxon>
        <taxon>Seongchinamella</taxon>
    </lineage>
</organism>
<keyword evidence="1" id="KW-0472">Membrane</keyword>
<dbReference type="EMBL" id="SHNP01000001">
    <property type="protein sequence ID" value="MCX2972580.1"/>
    <property type="molecule type" value="Genomic_DNA"/>
</dbReference>
<reference evidence="2" key="1">
    <citation type="submission" date="2019-02" db="EMBL/GenBank/DDBJ databases">
        <authorList>
            <person name="Li S.-H."/>
        </authorList>
    </citation>
    <scope>NUCLEOTIDE SEQUENCE</scope>
    <source>
        <strain evidence="2">IMCC8485</strain>
    </source>
</reference>
<evidence type="ECO:0000313" key="3">
    <source>
        <dbReference type="Proteomes" id="UP001143307"/>
    </source>
</evidence>
<feature type="transmembrane region" description="Helical" evidence="1">
    <location>
        <begin position="85"/>
        <end position="105"/>
    </location>
</feature>